<name>A0A7G9YI04_9EURY</name>
<gene>
    <name evidence="1" type="ORF">MPIGPLOG_00005</name>
</gene>
<evidence type="ECO:0000313" key="1">
    <source>
        <dbReference type="EMBL" id="QNO47638.1"/>
    </source>
</evidence>
<organism evidence="1">
    <name type="scientific">Candidatus Methanogaster sp. ANME-2c ERB4</name>
    <dbReference type="NCBI Taxonomy" id="2759911"/>
    <lineage>
        <taxon>Archaea</taxon>
        <taxon>Methanobacteriati</taxon>
        <taxon>Methanobacteriota</taxon>
        <taxon>Stenosarchaea group</taxon>
        <taxon>Methanomicrobia</taxon>
        <taxon>Methanosarcinales</taxon>
        <taxon>ANME-2 cluster</taxon>
        <taxon>Candidatus Methanogasteraceae</taxon>
        <taxon>Candidatus Methanogaster</taxon>
    </lineage>
</organism>
<reference evidence="1" key="1">
    <citation type="submission" date="2020-06" db="EMBL/GenBank/DDBJ databases">
        <title>Unique genomic features of the anaerobic methanotrophic archaea.</title>
        <authorList>
            <person name="Chadwick G.L."/>
            <person name="Skennerton C.T."/>
            <person name="Laso-Perez R."/>
            <person name="Leu A.O."/>
            <person name="Speth D.R."/>
            <person name="Yu H."/>
            <person name="Morgan-Lang C."/>
            <person name="Hatzenpichler R."/>
            <person name="Goudeau D."/>
            <person name="Malmstrom R."/>
            <person name="Brazelton W.J."/>
            <person name="Woyke T."/>
            <person name="Hallam S.J."/>
            <person name="Tyson G.W."/>
            <person name="Wegener G."/>
            <person name="Boetius A."/>
            <person name="Orphan V."/>
        </authorList>
    </citation>
    <scope>NUCLEOTIDE SEQUENCE</scope>
</reference>
<accession>A0A7G9YI04</accession>
<proteinExistence type="predicted"/>
<sequence>MDMTEVERRLLGLDDEIHDLLRYISISKERDIEVELENYEDMKETISRNLKEPLDPTAEIGKMREKRYLVQ</sequence>
<dbReference type="AlphaFoldDB" id="A0A7G9YI04"/>
<protein>
    <submittedName>
        <fullName evidence="1">Uncharacterized protein</fullName>
    </submittedName>
</protein>
<dbReference type="EMBL" id="MT631269">
    <property type="protein sequence ID" value="QNO47638.1"/>
    <property type="molecule type" value="Genomic_DNA"/>
</dbReference>